<keyword evidence="6" id="KW-0228">DNA excision</keyword>
<evidence type="ECO:0000256" key="1">
    <source>
        <dbReference type="ARBA" id="ARBA00004496"/>
    </source>
</evidence>
<dbReference type="PANTHER" id="PTHR43152">
    <property type="entry name" value="UVRABC SYSTEM PROTEIN A"/>
    <property type="match status" value="1"/>
</dbReference>
<evidence type="ECO:0000256" key="13">
    <source>
        <dbReference type="ARBA" id="ARBA00042156"/>
    </source>
</evidence>
<keyword evidence="7" id="KW-0067">ATP-binding</keyword>
<organism evidence="14">
    <name type="scientific">Thomasclavelia ramosa</name>
    <dbReference type="NCBI Taxonomy" id="1547"/>
    <lineage>
        <taxon>Bacteria</taxon>
        <taxon>Bacillati</taxon>
        <taxon>Bacillota</taxon>
        <taxon>Erysipelotrichia</taxon>
        <taxon>Erysipelotrichales</taxon>
        <taxon>Coprobacillaceae</taxon>
        <taxon>Thomasclavelia</taxon>
    </lineage>
</organism>
<evidence type="ECO:0000256" key="11">
    <source>
        <dbReference type="ARBA" id="ARBA00038000"/>
    </source>
</evidence>
<evidence type="ECO:0000256" key="3">
    <source>
        <dbReference type="ARBA" id="ARBA00022737"/>
    </source>
</evidence>
<evidence type="ECO:0000256" key="6">
    <source>
        <dbReference type="ARBA" id="ARBA00022769"/>
    </source>
</evidence>
<dbReference type="SUPFAM" id="SSF52540">
    <property type="entry name" value="P-loop containing nucleoside triphosphate hydrolases"/>
    <property type="match status" value="1"/>
</dbReference>
<keyword evidence="10" id="KW-0234">DNA repair</keyword>
<proteinExistence type="inferred from homology"/>
<reference evidence="14" key="1">
    <citation type="submission" date="2019-11" db="EMBL/GenBank/DDBJ databases">
        <authorList>
            <person name="Feng L."/>
        </authorList>
    </citation>
    <scope>NUCLEOTIDE SEQUENCE</scope>
    <source>
        <strain evidence="14">CramosumLFYP8</strain>
    </source>
</reference>
<dbReference type="InterPro" id="IPR027417">
    <property type="entry name" value="P-loop_NTPase"/>
</dbReference>
<dbReference type="PANTHER" id="PTHR43152:SF2">
    <property type="entry name" value="DRUG RESISTANCE ABC TRANSPORTER"/>
    <property type="match status" value="1"/>
</dbReference>
<dbReference type="GO" id="GO:0005524">
    <property type="term" value="F:ATP binding"/>
    <property type="evidence" value="ECO:0007669"/>
    <property type="project" value="UniProtKB-KW"/>
</dbReference>
<evidence type="ECO:0000256" key="10">
    <source>
        <dbReference type="ARBA" id="ARBA00023204"/>
    </source>
</evidence>
<evidence type="ECO:0000256" key="12">
    <source>
        <dbReference type="ARBA" id="ARBA00039316"/>
    </source>
</evidence>
<dbReference type="GO" id="GO:0004518">
    <property type="term" value="F:nuclease activity"/>
    <property type="evidence" value="ECO:0007669"/>
    <property type="project" value="UniProtKB-KW"/>
</dbReference>
<keyword evidence="4" id="KW-0547">Nucleotide-binding</keyword>
<comment type="similarity">
    <text evidence="11">Belongs to the ABC transporter superfamily. UvrA family.</text>
</comment>
<dbReference type="GO" id="GO:0003677">
    <property type="term" value="F:DNA binding"/>
    <property type="evidence" value="ECO:0007669"/>
    <property type="project" value="UniProtKB-KW"/>
</dbReference>
<dbReference type="GO" id="GO:0005737">
    <property type="term" value="C:cytoplasm"/>
    <property type="evidence" value="ECO:0007669"/>
    <property type="project" value="UniProtKB-SubCell"/>
</dbReference>
<evidence type="ECO:0000256" key="8">
    <source>
        <dbReference type="ARBA" id="ARBA00022881"/>
    </source>
</evidence>
<keyword evidence="5" id="KW-0227">DNA damage</keyword>
<evidence type="ECO:0000256" key="4">
    <source>
        <dbReference type="ARBA" id="ARBA00022741"/>
    </source>
</evidence>
<comment type="subcellular location">
    <subcellularLocation>
        <location evidence="1">Cytoplasm</location>
    </subcellularLocation>
</comment>
<evidence type="ECO:0000256" key="2">
    <source>
        <dbReference type="ARBA" id="ARBA00022490"/>
    </source>
</evidence>
<keyword evidence="2" id="KW-0963">Cytoplasm</keyword>
<sequence>MDKIKIRGLIQNNLKNIDLDIPKHKIVIFTGVSGPGKSSIVFDTIATESGRQLNETFAAFIRGKLPQYAKPNLQSIENLSPAVIIEQSSLGGNIRSTAGTISDLYTDLRILFSRIGKPYFGSATCFSFNDPAQYVRD</sequence>
<dbReference type="AlphaFoldDB" id="A0A6N2XX31"/>
<dbReference type="Gene3D" id="1.20.1580.10">
    <property type="entry name" value="ABC transporter ATPase like domain"/>
    <property type="match status" value="1"/>
</dbReference>
<name>A0A6N2XX31_9FIRM</name>
<keyword evidence="8" id="KW-0267">Excision nuclease</keyword>
<accession>A0A6N2XX31</accession>
<gene>
    <name evidence="14" type="primary">uvrA_2</name>
    <name evidence="14" type="ORF">CRLFYP8_01008</name>
</gene>
<dbReference type="RefSeq" id="WP_156635067.1">
    <property type="nucleotide sequence ID" value="NZ_JAHOLN010000021.1"/>
</dbReference>
<keyword evidence="9" id="KW-0238">DNA-binding</keyword>
<evidence type="ECO:0000313" key="14">
    <source>
        <dbReference type="EMBL" id="VYT59089.1"/>
    </source>
</evidence>
<evidence type="ECO:0000256" key="9">
    <source>
        <dbReference type="ARBA" id="ARBA00023125"/>
    </source>
</evidence>
<protein>
    <recommendedName>
        <fullName evidence="12">UvrABC system protein A</fullName>
    </recommendedName>
    <alternativeName>
        <fullName evidence="13">Excinuclease ABC subunit A</fullName>
    </alternativeName>
</protein>
<evidence type="ECO:0000256" key="5">
    <source>
        <dbReference type="ARBA" id="ARBA00022763"/>
    </source>
</evidence>
<evidence type="ECO:0000256" key="7">
    <source>
        <dbReference type="ARBA" id="ARBA00022840"/>
    </source>
</evidence>
<dbReference type="GO" id="GO:0006281">
    <property type="term" value="P:DNA repair"/>
    <property type="evidence" value="ECO:0007669"/>
    <property type="project" value="UniProtKB-KW"/>
</dbReference>
<keyword evidence="3" id="KW-0677">Repeat</keyword>
<dbReference type="Gene3D" id="3.40.50.300">
    <property type="entry name" value="P-loop containing nucleotide triphosphate hydrolases"/>
    <property type="match status" value="1"/>
</dbReference>
<dbReference type="EMBL" id="CACRTL010000005">
    <property type="protein sequence ID" value="VYT59089.1"/>
    <property type="molecule type" value="Genomic_DNA"/>
</dbReference>